<dbReference type="RefSeq" id="WP_239447358.1">
    <property type="nucleotide sequence ID" value="NZ_FSQW01000001.1"/>
</dbReference>
<proteinExistence type="predicted"/>
<name>A0A1N6CW80_9SPHN</name>
<dbReference type="Pfam" id="PF10135">
    <property type="entry name" value="Rod-binding"/>
    <property type="match status" value="1"/>
</dbReference>
<dbReference type="Proteomes" id="UP000185192">
    <property type="component" value="Unassembled WGS sequence"/>
</dbReference>
<feature type="region of interest" description="Disordered" evidence="1">
    <location>
        <begin position="1"/>
        <end position="38"/>
    </location>
</feature>
<keyword evidence="3" id="KW-0282">Flagellum</keyword>
<sequence length="115" mass="11919">MTNIPGPAAQMAASHASLTPARPPLDPSAGATADKAAQAEEKAELKAALQAFEAIFARQLVSTMRAGSLGDDLFGSAAGDQFRDMADSRLADDMASKGALGLADMMLKQFGYDDE</sequence>
<dbReference type="STRING" id="1123272.SAMN02745824_1123"/>
<reference evidence="4" key="1">
    <citation type="submission" date="2016-11" db="EMBL/GenBank/DDBJ databases">
        <authorList>
            <person name="Varghese N."/>
            <person name="Submissions S."/>
        </authorList>
    </citation>
    <scope>NUCLEOTIDE SEQUENCE [LARGE SCALE GENOMIC DNA]</scope>
    <source>
        <strain evidence="4">DSM 22363</strain>
    </source>
</reference>
<keyword evidence="4" id="KW-1185">Reference proteome</keyword>
<accession>A0A1N6CW80</accession>
<dbReference type="EMBL" id="FSQW01000001">
    <property type="protein sequence ID" value="SIN62739.1"/>
    <property type="molecule type" value="Genomic_DNA"/>
</dbReference>
<keyword evidence="3" id="KW-0966">Cell projection</keyword>
<protein>
    <submittedName>
        <fullName evidence="3">Flagellar protein FlgJ</fullName>
    </submittedName>
</protein>
<keyword evidence="3" id="KW-0969">Cilium</keyword>
<evidence type="ECO:0000256" key="1">
    <source>
        <dbReference type="SAM" id="MobiDB-lite"/>
    </source>
</evidence>
<organism evidence="3 4">
    <name type="scientific">Parasphingorhabdus marina DSM 22363</name>
    <dbReference type="NCBI Taxonomy" id="1123272"/>
    <lineage>
        <taxon>Bacteria</taxon>
        <taxon>Pseudomonadati</taxon>
        <taxon>Pseudomonadota</taxon>
        <taxon>Alphaproteobacteria</taxon>
        <taxon>Sphingomonadales</taxon>
        <taxon>Sphingomonadaceae</taxon>
        <taxon>Parasphingorhabdus</taxon>
    </lineage>
</organism>
<evidence type="ECO:0000259" key="2">
    <source>
        <dbReference type="Pfam" id="PF10135"/>
    </source>
</evidence>
<evidence type="ECO:0000313" key="4">
    <source>
        <dbReference type="Proteomes" id="UP000185192"/>
    </source>
</evidence>
<evidence type="ECO:0000313" key="3">
    <source>
        <dbReference type="EMBL" id="SIN62739.1"/>
    </source>
</evidence>
<gene>
    <name evidence="3" type="ORF">SAMN02745824_1123</name>
</gene>
<dbReference type="AlphaFoldDB" id="A0A1N6CW80"/>
<feature type="domain" description="Flagellar protein FlgJ N-terminal" evidence="2">
    <location>
        <begin position="63"/>
        <end position="109"/>
    </location>
</feature>
<dbReference type="InterPro" id="IPR019301">
    <property type="entry name" value="Flagellar_prot_FlgJ_N"/>
</dbReference>